<dbReference type="InterPro" id="IPR036322">
    <property type="entry name" value="WD40_repeat_dom_sf"/>
</dbReference>
<evidence type="ECO:0000313" key="6">
    <source>
        <dbReference type="EMBL" id="RUO97442.1"/>
    </source>
</evidence>
<keyword evidence="7" id="KW-1185">Reference proteome</keyword>
<comment type="similarity">
    <text evidence="3">Belongs to the WD repeat STRAP family.</text>
</comment>
<dbReference type="GO" id="GO:0002183">
    <property type="term" value="P:cytoplasmic translational initiation"/>
    <property type="evidence" value="ECO:0007669"/>
    <property type="project" value="TreeGrafter"/>
</dbReference>
<dbReference type="GO" id="GO:0003723">
    <property type="term" value="F:RNA binding"/>
    <property type="evidence" value="ECO:0007669"/>
    <property type="project" value="TreeGrafter"/>
</dbReference>
<evidence type="ECO:0000256" key="1">
    <source>
        <dbReference type="ARBA" id="ARBA00022574"/>
    </source>
</evidence>
<dbReference type="PANTHER" id="PTHR19877">
    <property type="entry name" value="EUKARYOTIC TRANSLATION INITIATION FACTOR 3 SUBUNIT I"/>
    <property type="match status" value="1"/>
</dbReference>
<protein>
    <recommendedName>
        <fullName evidence="4">Serine-threonine kinase receptor-associated protein</fullName>
    </recommendedName>
</protein>
<dbReference type="Pfam" id="PF00400">
    <property type="entry name" value="WD40"/>
    <property type="match status" value="1"/>
</dbReference>
<comment type="caution">
    <text evidence="6">The sequence shown here is derived from an EMBL/GenBank/DDBJ whole genome shotgun (WGS) entry which is preliminary data.</text>
</comment>
<evidence type="ECO:0000256" key="2">
    <source>
        <dbReference type="ARBA" id="ARBA00022737"/>
    </source>
</evidence>
<dbReference type="Proteomes" id="UP000268093">
    <property type="component" value="Unassembled WGS sequence"/>
</dbReference>
<dbReference type="PROSITE" id="PS50294">
    <property type="entry name" value="WD_REPEATS_REGION"/>
    <property type="match status" value="1"/>
</dbReference>
<keyword evidence="2" id="KW-0677">Repeat</keyword>
<dbReference type="PROSITE" id="PS50082">
    <property type="entry name" value="WD_REPEATS_2"/>
    <property type="match status" value="1"/>
</dbReference>
<dbReference type="EMBL" id="RBNI01017937">
    <property type="protein sequence ID" value="RUO97442.1"/>
    <property type="molecule type" value="Genomic_DNA"/>
</dbReference>
<dbReference type="InterPro" id="IPR015943">
    <property type="entry name" value="WD40/YVTN_repeat-like_dom_sf"/>
</dbReference>
<dbReference type="SUPFAM" id="SSF50978">
    <property type="entry name" value="WD40 repeat-like"/>
    <property type="match status" value="1"/>
</dbReference>
<evidence type="ECO:0000256" key="3">
    <source>
        <dbReference type="ARBA" id="ARBA00038394"/>
    </source>
</evidence>
<evidence type="ECO:0000313" key="7">
    <source>
        <dbReference type="Proteomes" id="UP000268093"/>
    </source>
</evidence>
<dbReference type="Gene3D" id="2.130.10.10">
    <property type="entry name" value="YVTN repeat-like/Quinoprotein amine dehydrogenase"/>
    <property type="match status" value="1"/>
</dbReference>
<dbReference type="GO" id="GO:0003743">
    <property type="term" value="F:translation initiation factor activity"/>
    <property type="evidence" value="ECO:0007669"/>
    <property type="project" value="TreeGrafter"/>
</dbReference>
<dbReference type="SMART" id="SM00320">
    <property type="entry name" value="WD40"/>
    <property type="match status" value="1"/>
</dbReference>
<organism evidence="6 7">
    <name type="scientific">Jimgerdemannia flammicorona</name>
    <dbReference type="NCBI Taxonomy" id="994334"/>
    <lineage>
        <taxon>Eukaryota</taxon>
        <taxon>Fungi</taxon>
        <taxon>Fungi incertae sedis</taxon>
        <taxon>Mucoromycota</taxon>
        <taxon>Mucoromycotina</taxon>
        <taxon>Endogonomycetes</taxon>
        <taxon>Endogonales</taxon>
        <taxon>Endogonaceae</taxon>
        <taxon>Jimgerdemannia</taxon>
    </lineage>
</organism>
<dbReference type="GO" id="GO:0071541">
    <property type="term" value="C:eukaryotic translation initiation factor 3 complex, eIF3m"/>
    <property type="evidence" value="ECO:0007669"/>
    <property type="project" value="TreeGrafter"/>
</dbReference>
<feature type="repeat" description="WD" evidence="5">
    <location>
        <begin position="37"/>
        <end position="78"/>
    </location>
</feature>
<evidence type="ECO:0000256" key="5">
    <source>
        <dbReference type="PROSITE-ProRule" id="PRU00221"/>
    </source>
</evidence>
<gene>
    <name evidence="6" type="ORF">BC936DRAFT_140801</name>
</gene>
<dbReference type="InterPro" id="IPR001680">
    <property type="entry name" value="WD40_rpt"/>
</dbReference>
<dbReference type="OrthoDB" id="24966at2759"/>
<proteinExistence type="inferred from homology"/>
<name>A0A433A409_9FUNG</name>
<accession>A0A433A409</accession>
<reference evidence="6 7" key="1">
    <citation type="journal article" date="2018" name="New Phytol.">
        <title>Phylogenomics of Endogonaceae and evolution of mycorrhizas within Mucoromycota.</title>
        <authorList>
            <person name="Chang Y."/>
            <person name="Desiro A."/>
            <person name="Na H."/>
            <person name="Sandor L."/>
            <person name="Lipzen A."/>
            <person name="Clum A."/>
            <person name="Barry K."/>
            <person name="Grigoriev I.V."/>
            <person name="Martin F.M."/>
            <person name="Stajich J.E."/>
            <person name="Smith M.E."/>
            <person name="Bonito G."/>
            <person name="Spatafora J.W."/>
        </authorList>
    </citation>
    <scope>NUCLEOTIDE SEQUENCE [LARGE SCALE GENOMIC DNA]</scope>
    <source>
        <strain evidence="6 7">GMNB39</strain>
    </source>
</reference>
<keyword evidence="1 5" id="KW-0853">WD repeat</keyword>
<sequence>MTSPENFLWRPCPAVNCIFETQLHLRNNGTNRRPILLQGHTRSLTQIKYNREGDLLFTVSKDKVVNVWFSHNGERLGTYIGHQGSVWTCDVNRK</sequence>
<dbReference type="AlphaFoldDB" id="A0A433A409"/>
<dbReference type="PANTHER" id="PTHR19877:SF1">
    <property type="entry name" value="EUKARYOTIC TRANSLATION INITIATION FACTOR 3 SUBUNIT I"/>
    <property type="match status" value="1"/>
</dbReference>
<evidence type="ECO:0000256" key="4">
    <source>
        <dbReference type="ARBA" id="ARBA00040390"/>
    </source>
</evidence>